<dbReference type="GO" id="GO:0046872">
    <property type="term" value="F:metal ion binding"/>
    <property type="evidence" value="ECO:0007669"/>
    <property type="project" value="UniProtKB-KW"/>
</dbReference>
<dbReference type="SMART" id="SM00849">
    <property type="entry name" value="Lactamase_B"/>
    <property type="match status" value="1"/>
</dbReference>
<reference evidence="7 8" key="1">
    <citation type="journal article" date="2018" name="J. Microbiol.">
        <title>Baekduia soli gen. nov., sp. nov., a novel bacterium isolated from the soil of Baekdu Mountain and proposal of a novel family name, Baekduiaceae fam. nov.</title>
        <authorList>
            <person name="An D.S."/>
            <person name="Siddiqi M.Z."/>
            <person name="Kim K.H."/>
            <person name="Yu H.S."/>
            <person name="Im W.T."/>
        </authorList>
    </citation>
    <scope>NUCLEOTIDE SEQUENCE [LARGE SCALE GENOMIC DNA]</scope>
    <source>
        <strain evidence="7 8">BR7-21</strain>
    </source>
</reference>
<organism evidence="7 8">
    <name type="scientific">Baekduia soli</name>
    <dbReference type="NCBI Taxonomy" id="496014"/>
    <lineage>
        <taxon>Bacteria</taxon>
        <taxon>Bacillati</taxon>
        <taxon>Actinomycetota</taxon>
        <taxon>Thermoleophilia</taxon>
        <taxon>Solirubrobacterales</taxon>
        <taxon>Baekduiaceae</taxon>
        <taxon>Baekduia</taxon>
    </lineage>
</organism>
<dbReference type="Gene3D" id="3.60.15.10">
    <property type="entry name" value="Ribonuclease Z/Hydroxyacylglutathione hydrolase-like"/>
    <property type="match status" value="1"/>
</dbReference>
<accession>A0A5B8TZG1</accession>
<dbReference type="OrthoDB" id="3196337at2"/>
<dbReference type="GO" id="GO:0016787">
    <property type="term" value="F:hydrolase activity"/>
    <property type="evidence" value="ECO:0007669"/>
    <property type="project" value="UniProtKB-KW"/>
</dbReference>
<sequence>MHLHALSCGRQTGRFRGRDADPLTIPTPVFLIEHPQGRVLVDTGLHPAMGHDPASRIGGLAKAFSFALGPGEDVGGRLAALGVDPAGLHALVLTHLHYDHAGGCGLVPPGVPLYVQAREWEAGRDPEAIATHAYVPADYAQDRTVHLLDGGHDLFGDGQVLLVPTPGHSAGHQSVLLTPGDGPSVLLCGDACYFADWLDTGRFPPWTWDREQERRSVDVLRGHRDRGARLVFGHDPVAWAQVPQAPARVF</sequence>
<evidence type="ECO:0000256" key="1">
    <source>
        <dbReference type="ARBA" id="ARBA00001947"/>
    </source>
</evidence>
<dbReference type="InterPro" id="IPR036866">
    <property type="entry name" value="RibonucZ/Hydroxyglut_hydro"/>
</dbReference>
<name>A0A5B8TZG1_9ACTN</name>
<dbReference type="AlphaFoldDB" id="A0A5B8TZG1"/>
<keyword evidence="8" id="KW-1185">Reference proteome</keyword>
<keyword evidence="5" id="KW-0862">Zinc</keyword>
<dbReference type="Pfam" id="PF00753">
    <property type="entry name" value="Lactamase_B"/>
    <property type="match status" value="1"/>
</dbReference>
<dbReference type="RefSeq" id="WP_146914956.1">
    <property type="nucleotide sequence ID" value="NZ_CP042430.1"/>
</dbReference>
<feature type="domain" description="Metallo-beta-lactamase" evidence="6">
    <location>
        <begin position="26"/>
        <end position="234"/>
    </location>
</feature>
<dbReference type="InterPro" id="IPR051013">
    <property type="entry name" value="MBL_superfamily_lactonases"/>
</dbReference>
<dbReference type="KEGG" id="bsol:FSW04_00045"/>
<dbReference type="CDD" id="cd07729">
    <property type="entry name" value="AHL_lactonase_MBL-fold"/>
    <property type="match status" value="1"/>
</dbReference>
<evidence type="ECO:0000313" key="7">
    <source>
        <dbReference type="EMBL" id="QEC46109.1"/>
    </source>
</evidence>
<evidence type="ECO:0000259" key="6">
    <source>
        <dbReference type="SMART" id="SM00849"/>
    </source>
</evidence>
<dbReference type="EMBL" id="CP042430">
    <property type="protein sequence ID" value="QEC46109.1"/>
    <property type="molecule type" value="Genomic_DNA"/>
</dbReference>
<evidence type="ECO:0000256" key="2">
    <source>
        <dbReference type="ARBA" id="ARBA00007749"/>
    </source>
</evidence>
<keyword evidence="4" id="KW-0378">Hydrolase</keyword>
<dbReference type="PANTHER" id="PTHR42978">
    <property type="entry name" value="QUORUM-QUENCHING LACTONASE YTNP-RELATED-RELATED"/>
    <property type="match status" value="1"/>
</dbReference>
<proteinExistence type="inferred from homology"/>
<evidence type="ECO:0000313" key="8">
    <source>
        <dbReference type="Proteomes" id="UP000321805"/>
    </source>
</evidence>
<evidence type="ECO:0000256" key="3">
    <source>
        <dbReference type="ARBA" id="ARBA00022723"/>
    </source>
</evidence>
<evidence type="ECO:0000256" key="5">
    <source>
        <dbReference type="ARBA" id="ARBA00022833"/>
    </source>
</evidence>
<dbReference type="PANTHER" id="PTHR42978:SF2">
    <property type="entry name" value="102 KBASES UNSTABLE REGION: FROM 1 TO 119443"/>
    <property type="match status" value="1"/>
</dbReference>
<comment type="cofactor">
    <cofactor evidence="1">
        <name>Zn(2+)</name>
        <dbReference type="ChEBI" id="CHEBI:29105"/>
    </cofactor>
</comment>
<comment type="similarity">
    <text evidence="2">Belongs to the metallo-beta-lactamase superfamily.</text>
</comment>
<dbReference type="SUPFAM" id="SSF56281">
    <property type="entry name" value="Metallo-hydrolase/oxidoreductase"/>
    <property type="match status" value="1"/>
</dbReference>
<keyword evidence="3" id="KW-0479">Metal-binding</keyword>
<gene>
    <name evidence="7" type="ORF">FSW04_00045</name>
</gene>
<dbReference type="Proteomes" id="UP000321805">
    <property type="component" value="Chromosome"/>
</dbReference>
<evidence type="ECO:0000256" key="4">
    <source>
        <dbReference type="ARBA" id="ARBA00022801"/>
    </source>
</evidence>
<dbReference type="InterPro" id="IPR001279">
    <property type="entry name" value="Metallo-B-lactamas"/>
</dbReference>
<protein>
    <submittedName>
        <fullName evidence="7">N-acyl homoserine lactonase family protein</fullName>
    </submittedName>
</protein>